<accession>A0A5C1AC94</accession>
<dbReference type="Proteomes" id="UP000324974">
    <property type="component" value="Chromosome"/>
</dbReference>
<proteinExistence type="predicted"/>
<name>A0A5C1AC94_9BACT</name>
<gene>
    <name evidence="1" type="ORF">PX52LOC_01541</name>
</gene>
<keyword evidence="2" id="KW-1185">Reference proteome</keyword>
<evidence type="ECO:0000313" key="2">
    <source>
        <dbReference type="Proteomes" id="UP000324974"/>
    </source>
</evidence>
<dbReference type="KEGG" id="lrs:PX52LOC_01541"/>
<organism evidence="1 2">
    <name type="scientific">Limnoglobus roseus</name>
    <dbReference type="NCBI Taxonomy" id="2598579"/>
    <lineage>
        <taxon>Bacteria</taxon>
        <taxon>Pseudomonadati</taxon>
        <taxon>Planctomycetota</taxon>
        <taxon>Planctomycetia</taxon>
        <taxon>Gemmatales</taxon>
        <taxon>Gemmataceae</taxon>
        <taxon>Limnoglobus</taxon>
    </lineage>
</organism>
<dbReference type="RefSeq" id="WP_149109527.1">
    <property type="nucleotide sequence ID" value="NZ_CP042425.1"/>
</dbReference>
<evidence type="ECO:0000313" key="1">
    <source>
        <dbReference type="EMBL" id="QEL14648.1"/>
    </source>
</evidence>
<reference evidence="2" key="1">
    <citation type="submission" date="2019-08" db="EMBL/GenBank/DDBJ databases">
        <title>Limnoglobus roseus gen. nov., sp. nov., a novel freshwater planctomycete with a giant genome from the family Gemmataceae.</title>
        <authorList>
            <person name="Kulichevskaya I.S."/>
            <person name="Naumoff D.G."/>
            <person name="Miroshnikov K."/>
            <person name="Ivanova A."/>
            <person name="Philippov D.A."/>
            <person name="Hakobyan A."/>
            <person name="Rijpstra I.C."/>
            <person name="Sinninghe Damste J.S."/>
            <person name="Liesack W."/>
            <person name="Dedysh S.N."/>
        </authorList>
    </citation>
    <scope>NUCLEOTIDE SEQUENCE [LARGE SCALE GENOMIC DNA]</scope>
    <source>
        <strain evidence="2">PX52</strain>
    </source>
</reference>
<protein>
    <submittedName>
        <fullName evidence="1">Uncharacterized protein</fullName>
    </submittedName>
</protein>
<sequence>MRDEPDVRLVLRVLPDPQAAHGTPDRDGDYRLKLLLKIALRQLGLKCVSLADVRADTAGRIEGGRKGGCDDG</sequence>
<dbReference type="EMBL" id="CP042425">
    <property type="protein sequence ID" value="QEL14648.1"/>
    <property type="molecule type" value="Genomic_DNA"/>
</dbReference>
<dbReference type="AlphaFoldDB" id="A0A5C1AC94"/>